<name>A0AAU9UQA5_EUPED</name>
<comment type="caution">
    <text evidence="2">The sequence shown here is derived from an EMBL/GenBank/DDBJ whole genome shotgun (WGS) entry which is preliminary data.</text>
</comment>
<dbReference type="Proteomes" id="UP001153954">
    <property type="component" value="Unassembled WGS sequence"/>
</dbReference>
<feature type="domain" description="PiggyBac transposable element-derived protein" evidence="1">
    <location>
        <begin position="8"/>
        <end position="80"/>
    </location>
</feature>
<keyword evidence="3" id="KW-1185">Reference proteome</keyword>
<protein>
    <recommendedName>
        <fullName evidence="1">PiggyBac transposable element-derived protein domain-containing protein</fullName>
    </recommendedName>
</protein>
<accession>A0AAU9UQA5</accession>
<reference evidence="2" key="1">
    <citation type="submission" date="2022-03" db="EMBL/GenBank/DDBJ databases">
        <authorList>
            <person name="Tunstrom K."/>
        </authorList>
    </citation>
    <scope>NUCLEOTIDE SEQUENCE</scope>
</reference>
<dbReference type="PANTHER" id="PTHR46599:SF6">
    <property type="entry name" value="DUAL SPECIFICITY PHOSPHATASE 26"/>
    <property type="match status" value="1"/>
</dbReference>
<evidence type="ECO:0000313" key="3">
    <source>
        <dbReference type="Proteomes" id="UP001153954"/>
    </source>
</evidence>
<proteinExistence type="predicted"/>
<dbReference type="AlphaFoldDB" id="A0AAU9UQA5"/>
<sequence>MCSYVPRKNKAVILVSSMHHDNIVDEDTKKPEIILFYNTTKGGVDEADKKCSIYSSSRRTRRWPMVVFYRIVDLSGMNAHILYNMHQPKITDRGDFLKSLARSLVLPQMQRRVVCSQLPRELRLVIKRVLGDDMVEDVQNRQNPTTSQSKRRACSVCPPKLHRMTVYTCVGCCNPVCL</sequence>
<dbReference type="EMBL" id="CAKOGL010000023">
    <property type="protein sequence ID" value="CAH2101348.1"/>
    <property type="molecule type" value="Genomic_DNA"/>
</dbReference>
<evidence type="ECO:0000259" key="1">
    <source>
        <dbReference type="Pfam" id="PF13843"/>
    </source>
</evidence>
<gene>
    <name evidence="2" type="ORF">EEDITHA_LOCUS16115</name>
</gene>
<organism evidence="2 3">
    <name type="scientific">Euphydryas editha</name>
    <name type="common">Edith's checkerspot</name>
    <dbReference type="NCBI Taxonomy" id="104508"/>
    <lineage>
        <taxon>Eukaryota</taxon>
        <taxon>Metazoa</taxon>
        <taxon>Ecdysozoa</taxon>
        <taxon>Arthropoda</taxon>
        <taxon>Hexapoda</taxon>
        <taxon>Insecta</taxon>
        <taxon>Pterygota</taxon>
        <taxon>Neoptera</taxon>
        <taxon>Endopterygota</taxon>
        <taxon>Lepidoptera</taxon>
        <taxon>Glossata</taxon>
        <taxon>Ditrysia</taxon>
        <taxon>Papilionoidea</taxon>
        <taxon>Nymphalidae</taxon>
        <taxon>Nymphalinae</taxon>
        <taxon>Euphydryas</taxon>
    </lineage>
</organism>
<dbReference type="PANTHER" id="PTHR46599">
    <property type="entry name" value="PIGGYBAC TRANSPOSABLE ELEMENT-DERIVED PROTEIN 4"/>
    <property type="match status" value="1"/>
</dbReference>
<dbReference type="InterPro" id="IPR029526">
    <property type="entry name" value="PGBD"/>
</dbReference>
<dbReference type="Pfam" id="PF13843">
    <property type="entry name" value="DDE_Tnp_1_7"/>
    <property type="match status" value="1"/>
</dbReference>
<evidence type="ECO:0000313" key="2">
    <source>
        <dbReference type="EMBL" id="CAH2101348.1"/>
    </source>
</evidence>